<organism evidence="1 2">
    <name type="scientific">Eumeta variegata</name>
    <name type="common">Bagworm moth</name>
    <name type="synonym">Eumeta japonica</name>
    <dbReference type="NCBI Taxonomy" id="151549"/>
    <lineage>
        <taxon>Eukaryota</taxon>
        <taxon>Metazoa</taxon>
        <taxon>Ecdysozoa</taxon>
        <taxon>Arthropoda</taxon>
        <taxon>Hexapoda</taxon>
        <taxon>Insecta</taxon>
        <taxon>Pterygota</taxon>
        <taxon>Neoptera</taxon>
        <taxon>Endopterygota</taxon>
        <taxon>Lepidoptera</taxon>
        <taxon>Glossata</taxon>
        <taxon>Ditrysia</taxon>
        <taxon>Tineoidea</taxon>
        <taxon>Psychidae</taxon>
        <taxon>Oiketicinae</taxon>
        <taxon>Eumeta</taxon>
    </lineage>
</organism>
<evidence type="ECO:0000313" key="2">
    <source>
        <dbReference type="Proteomes" id="UP000299102"/>
    </source>
</evidence>
<dbReference type="EMBL" id="BGZK01000290">
    <property type="protein sequence ID" value="GBP34555.1"/>
    <property type="molecule type" value="Genomic_DNA"/>
</dbReference>
<reference evidence="1 2" key="1">
    <citation type="journal article" date="2019" name="Commun. Biol.">
        <title>The bagworm genome reveals a unique fibroin gene that provides high tensile strength.</title>
        <authorList>
            <person name="Kono N."/>
            <person name="Nakamura H."/>
            <person name="Ohtoshi R."/>
            <person name="Tomita M."/>
            <person name="Numata K."/>
            <person name="Arakawa K."/>
        </authorList>
    </citation>
    <scope>NUCLEOTIDE SEQUENCE [LARGE SCALE GENOMIC DNA]</scope>
</reference>
<protein>
    <submittedName>
        <fullName evidence="1">Uncharacterized protein</fullName>
    </submittedName>
</protein>
<gene>
    <name evidence="1" type="ORF">EVAR_85275_1</name>
</gene>
<sequence>MGNDFHLASRISVCPSQPQKNHQFAVGFLKKNRISDGSGRRLMQKAHLYCDGAASGFGKISRKHPPAATEILIFETCPHLDNVIDGAAATHAAVFKQTVL</sequence>
<keyword evidence="2" id="KW-1185">Reference proteome</keyword>
<accession>A0A4C1VA67</accession>
<proteinExistence type="predicted"/>
<dbReference type="Proteomes" id="UP000299102">
    <property type="component" value="Unassembled WGS sequence"/>
</dbReference>
<dbReference type="AlphaFoldDB" id="A0A4C1VA67"/>
<comment type="caution">
    <text evidence="1">The sequence shown here is derived from an EMBL/GenBank/DDBJ whole genome shotgun (WGS) entry which is preliminary data.</text>
</comment>
<evidence type="ECO:0000313" key="1">
    <source>
        <dbReference type="EMBL" id="GBP34555.1"/>
    </source>
</evidence>
<name>A0A4C1VA67_EUMVA</name>